<sequence>MVQVQSQAKSVCFWLTLYKVAFPLLHVEHLNALGWKISSVGGGHDEIVQAGRKLAQELGFPVTQEGCMVSLKFNLDKNAKMTPEMAALLRRAVEIENNDVCITSEEIVAVTGGTPYLDVEDVTTARWIRIHLVTGMLFCAPTGAKFHLAVDERSSGATETVFFKDTIYNQTLLVKEEIDNHPIRQAYLSTLA</sequence>
<organism evidence="1 2">
    <name type="scientific">Rhodocollybia butyracea</name>
    <dbReference type="NCBI Taxonomy" id="206335"/>
    <lineage>
        <taxon>Eukaryota</taxon>
        <taxon>Fungi</taxon>
        <taxon>Dikarya</taxon>
        <taxon>Basidiomycota</taxon>
        <taxon>Agaricomycotina</taxon>
        <taxon>Agaricomycetes</taxon>
        <taxon>Agaricomycetidae</taxon>
        <taxon>Agaricales</taxon>
        <taxon>Marasmiineae</taxon>
        <taxon>Omphalotaceae</taxon>
        <taxon>Rhodocollybia</taxon>
    </lineage>
</organism>
<proteinExistence type="predicted"/>
<protein>
    <submittedName>
        <fullName evidence="1">Uncharacterized protein</fullName>
    </submittedName>
</protein>
<dbReference type="EMBL" id="JADNRY010000593">
    <property type="protein sequence ID" value="KAF9037907.1"/>
    <property type="molecule type" value="Genomic_DNA"/>
</dbReference>
<evidence type="ECO:0000313" key="1">
    <source>
        <dbReference type="EMBL" id="KAF9037907.1"/>
    </source>
</evidence>
<keyword evidence="2" id="KW-1185">Reference proteome</keyword>
<comment type="caution">
    <text evidence="1">The sequence shown here is derived from an EMBL/GenBank/DDBJ whole genome shotgun (WGS) entry which is preliminary data.</text>
</comment>
<accession>A0A9P5P5T1</accession>
<gene>
    <name evidence="1" type="ORF">BDP27DRAFT_1347939</name>
</gene>
<evidence type="ECO:0000313" key="2">
    <source>
        <dbReference type="Proteomes" id="UP000772434"/>
    </source>
</evidence>
<reference evidence="1" key="1">
    <citation type="submission" date="2020-11" db="EMBL/GenBank/DDBJ databases">
        <authorList>
            <consortium name="DOE Joint Genome Institute"/>
            <person name="Ahrendt S."/>
            <person name="Riley R."/>
            <person name="Andreopoulos W."/>
            <person name="Labutti K."/>
            <person name="Pangilinan J."/>
            <person name="Ruiz-Duenas F.J."/>
            <person name="Barrasa J.M."/>
            <person name="Sanchez-Garcia M."/>
            <person name="Camarero S."/>
            <person name="Miyauchi S."/>
            <person name="Serrano A."/>
            <person name="Linde D."/>
            <person name="Babiker R."/>
            <person name="Drula E."/>
            <person name="Ayuso-Fernandez I."/>
            <person name="Pacheco R."/>
            <person name="Padilla G."/>
            <person name="Ferreira P."/>
            <person name="Barriuso J."/>
            <person name="Kellner H."/>
            <person name="Castanera R."/>
            <person name="Alfaro M."/>
            <person name="Ramirez L."/>
            <person name="Pisabarro A.G."/>
            <person name="Kuo A."/>
            <person name="Tritt A."/>
            <person name="Lipzen A."/>
            <person name="He G."/>
            <person name="Yan M."/>
            <person name="Ng V."/>
            <person name="Cullen D."/>
            <person name="Martin F."/>
            <person name="Rosso M.-N."/>
            <person name="Henrissat B."/>
            <person name="Hibbett D."/>
            <person name="Martinez A.T."/>
            <person name="Grigoriev I.V."/>
        </authorList>
    </citation>
    <scope>NUCLEOTIDE SEQUENCE</scope>
    <source>
        <strain evidence="1">AH 40177</strain>
    </source>
</reference>
<dbReference type="Gene3D" id="2.60.120.10">
    <property type="entry name" value="Jelly Rolls"/>
    <property type="match status" value="1"/>
</dbReference>
<dbReference type="AlphaFoldDB" id="A0A9P5P5T1"/>
<dbReference type="InterPro" id="IPR014710">
    <property type="entry name" value="RmlC-like_jellyroll"/>
</dbReference>
<dbReference type="Proteomes" id="UP000772434">
    <property type="component" value="Unassembled WGS sequence"/>
</dbReference>
<name>A0A9P5P5T1_9AGAR</name>